<feature type="transmembrane region" description="Helical" evidence="9">
    <location>
        <begin position="30"/>
        <end position="49"/>
    </location>
</feature>
<dbReference type="PANTHER" id="PTHR48021">
    <property type="match status" value="1"/>
</dbReference>
<keyword evidence="7 9" id="KW-0472">Membrane</keyword>
<keyword evidence="5 9" id="KW-0812">Transmembrane</keyword>
<dbReference type="PRINTS" id="PR00171">
    <property type="entry name" value="SUGRTRNSPORT"/>
</dbReference>
<keyword evidence="6 9" id="KW-1133">Transmembrane helix</keyword>
<keyword evidence="3" id="KW-1003">Cell membrane</keyword>
<organism evidence="11 12">
    <name type="scientific">Homarus americanus</name>
    <name type="common">American lobster</name>
    <dbReference type="NCBI Taxonomy" id="6706"/>
    <lineage>
        <taxon>Eukaryota</taxon>
        <taxon>Metazoa</taxon>
        <taxon>Ecdysozoa</taxon>
        <taxon>Arthropoda</taxon>
        <taxon>Crustacea</taxon>
        <taxon>Multicrustacea</taxon>
        <taxon>Malacostraca</taxon>
        <taxon>Eumalacostraca</taxon>
        <taxon>Eucarida</taxon>
        <taxon>Decapoda</taxon>
        <taxon>Pleocyemata</taxon>
        <taxon>Astacidea</taxon>
        <taxon>Nephropoidea</taxon>
        <taxon>Nephropidae</taxon>
        <taxon>Homarus</taxon>
    </lineage>
</organism>
<dbReference type="PROSITE" id="PS00217">
    <property type="entry name" value="SUGAR_TRANSPORT_2"/>
    <property type="match status" value="1"/>
</dbReference>
<dbReference type="AlphaFoldDB" id="A0A8J5N0R3"/>
<dbReference type="Gene3D" id="1.20.1250.20">
    <property type="entry name" value="MFS general substrate transporter like domains"/>
    <property type="match status" value="1"/>
</dbReference>
<evidence type="ECO:0000256" key="5">
    <source>
        <dbReference type="ARBA" id="ARBA00022692"/>
    </source>
</evidence>
<keyword evidence="4" id="KW-0762">Sugar transport</keyword>
<evidence type="ECO:0000256" key="7">
    <source>
        <dbReference type="ARBA" id="ARBA00023136"/>
    </source>
</evidence>
<dbReference type="GO" id="GO:0005886">
    <property type="term" value="C:plasma membrane"/>
    <property type="evidence" value="ECO:0007669"/>
    <property type="project" value="UniProtKB-SubCell"/>
</dbReference>
<feature type="transmembrane region" description="Helical" evidence="9">
    <location>
        <begin position="416"/>
        <end position="435"/>
    </location>
</feature>
<dbReference type="PANTHER" id="PTHR48021:SF1">
    <property type="entry name" value="GH07001P-RELATED"/>
    <property type="match status" value="1"/>
</dbReference>
<evidence type="ECO:0000256" key="4">
    <source>
        <dbReference type="ARBA" id="ARBA00022597"/>
    </source>
</evidence>
<dbReference type="FunFam" id="1.20.1250.20:FF:000218">
    <property type="entry name" value="facilitated trehalose transporter Tret1"/>
    <property type="match status" value="1"/>
</dbReference>
<feature type="transmembrane region" description="Helical" evidence="9">
    <location>
        <begin position="376"/>
        <end position="404"/>
    </location>
</feature>
<evidence type="ECO:0000313" key="12">
    <source>
        <dbReference type="Proteomes" id="UP000747542"/>
    </source>
</evidence>
<dbReference type="InterPro" id="IPR050549">
    <property type="entry name" value="MFS_Trehalose_Transporter"/>
</dbReference>
<dbReference type="PROSITE" id="PS00216">
    <property type="entry name" value="SUGAR_TRANSPORT_1"/>
    <property type="match status" value="1"/>
</dbReference>
<dbReference type="SUPFAM" id="SSF103473">
    <property type="entry name" value="MFS general substrate transporter"/>
    <property type="match status" value="1"/>
</dbReference>
<sequence>MGQLVINMEELGKPAKDSLMSNNLSYSTQVYAALSASLGALAIGNIMGYSSPTGPHLLSNSTGESLQLSQTEYNWFSSSVNLGAAAGGLVGGLCINTLGRRGTMLASVLPYLAGWVLVGCAQNFAMILLGRLITGMCMGVTCVAVPTFIAEFSSANIRGTLGSGFQLMITVGVLYVYGLAPAVGNFRWLAVSCSFPIVLHMIMVYFTHESPSYLISKGRHEQAATALQYYRGKHYNIEKELRQLQSYLEETQERKRSLADIMRPYNLRPFMICLMLLLSSQLCGVTPVIFNMGIIFKDAGVGLSEEVSEVVVSVVQVAVTGGASLLMDRAGRRIMLLLSAAIMAVSIVSLGVYFYLKEQDSVWAAETLDWLPLTSLILFITAFSLGFGPVPWLMFAAFCITLVFVPLQTAMGDYGVYWLFGGVCLLALVFTFLLVPETNGKTLQEITAHFGGPTTMSPCNMTHEACVAGPVHNTSSGVDNKAYTDSV</sequence>
<protein>
    <submittedName>
        <fullName evidence="11">Facilitated trehalose transporter Tret1-2-like 5</fullName>
    </submittedName>
</protein>
<evidence type="ECO:0000259" key="10">
    <source>
        <dbReference type="PROSITE" id="PS50850"/>
    </source>
</evidence>
<gene>
    <name evidence="11" type="primary">Tret1-2-L5</name>
    <name evidence="11" type="ORF">Hamer_G016163</name>
</gene>
<name>A0A8J5N0R3_HOMAM</name>
<feature type="transmembrane region" description="Helical" evidence="9">
    <location>
        <begin position="310"/>
        <end position="327"/>
    </location>
</feature>
<comment type="subcellular location">
    <subcellularLocation>
        <location evidence="1">Cell membrane</location>
        <topology evidence="1">Multi-pass membrane protein</topology>
    </subcellularLocation>
</comment>
<dbReference type="Proteomes" id="UP000747542">
    <property type="component" value="Unassembled WGS sequence"/>
</dbReference>
<evidence type="ECO:0000313" key="11">
    <source>
        <dbReference type="EMBL" id="KAG7170347.1"/>
    </source>
</evidence>
<dbReference type="EMBL" id="JAHLQT010014436">
    <property type="protein sequence ID" value="KAG7170347.1"/>
    <property type="molecule type" value="Genomic_DNA"/>
</dbReference>
<evidence type="ECO:0000256" key="8">
    <source>
        <dbReference type="SAM" id="Coils"/>
    </source>
</evidence>
<dbReference type="InterPro" id="IPR036259">
    <property type="entry name" value="MFS_trans_sf"/>
</dbReference>
<feature type="transmembrane region" description="Helical" evidence="9">
    <location>
        <begin position="334"/>
        <end position="356"/>
    </location>
</feature>
<keyword evidence="2" id="KW-0813">Transport</keyword>
<keyword evidence="8" id="KW-0175">Coiled coil</keyword>
<dbReference type="Pfam" id="PF00083">
    <property type="entry name" value="Sugar_tr"/>
    <property type="match status" value="1"/>
</dbReference>
<feature type="domain" description="Major facilitator superfamily (MFS) profile" evidence="10">
    <location>
        <begin position="28"/>
        <end position="439"/>
    </location>
</feature>
<evidence type="ECO:0000256" key="1">
    <source>
        <dbReference type="ARBA" id="ARBA00004651"/>
    </source>
</evidence>
<reference evidence="11" key="1">
    <citation type="journal article" date="2021" name="Sci. Adv.">
        <title>The American lobster genome reveals insights on longevity, neural, and immune adaptations.</title>
        <authorList>
            <person name="Polinski J.M."/>
            <person name="Zimin A.V."/>
            <person name="Clark K.F."/>
            <person name="Kohn A.B."/>
            <person name="Sadowski N."/>
            <person name="Timp W."/>
            <person name="Ptitsyn A."/>
            <person name="Khanna P."/>
            <person name="Romanova D.Y."/>
            <person name="Williams P."/>
            <person name="Greenwood S.J."/>
            <person name="Moroz L.L."/>
            <person name="Walt D.R."/>
            <person name="Bodnar A.G."/>
        </authorList>
    </citation>
    <scope>NUCLEOTIDE SEQUENCE</scope>
    <source>
        <strain evidence="11">GMGI-L3</strain>
    </source>
</reference>
<feature type="transmembrane region" description="Helical" evidence="9">
    <location>
        <begin position="124"/>
        <end position="149"/>
    </location>
</feature>
<feature type="transmembrane region" description="Helical" evidence="9">
    <location>
        <begin position="161"/>
        <end position="180"/>
    </location>
</feature>
<dbReference type="InterPro" id="IPR020846">
    <property type="entry name" value="MFS_dom"/>
</dbReference>
<keyword evidence="12" id="KW-1185">Reference proteome</keyword>
<dbReference type="InterPro" id="IPR005829">
    <property type="entry name" value="Sugar_transporter_CS"/>
</dbReference>
<dbReference type="InterPro" id="IPR005828">
    <property type="entry name" value="MFS_sugar_transport-like"/>
</dbReference>
<dbReference type="PROSITE" id="PS50850">
    <property type="entry name" value="MFS"/>
    <property type="match status" value="1"/>
</dbReference>
<feature type="transmembrane region" description="Helical" evidence="9">
    <location>
        <begin position="186"/>
        <end position="207"/>
    </location>
</feature>
<evidence type="ECO:0000256" key="2">
    <source>
        <dbReference type="ARBA" id="ARBA00022448"/>
    </source>
</evidence>
<feature type="coiled-coil region" evidence="8">
    <location>
        <begin position="234"/>
        <end position="261"/>
    </location>
</feature>
<evidence type="ECO:0000256" key="3">
    <source>
        <dbReference type="ARBA" id="ARBA00022475"/>
    </source>
</evidence>
<comment type="caution">
    <text evidence="11">The sequence shown here is derived from an EMBL/GenBank/DDBJ whole genome shotgun (WGS) entry which is preliminary data.</text>
</comment>
<proteinExistence type="predicted"/>
<feature type="transmembrane region" description="Helical" evidence="9">
    <location>
        <begin position="102"/>
        <end position="118"/>
    </location>
</feature>
<dbReference type="GO" id="GO:0022857">
    <property type="term" value="F:transmembrane transporter activity"/>
    <property type="evidence" value="ECO:0007669"/>
    <property type="project" value="InterPro"/>
</dbReference>
<evidence type="ECO:0000256" key="6">
    <source>
        <dbReference type="ARBA" id="ARBA00022989"/>
    </source>
</evidence>
<evidence type="ECO:0000256" key="9">
    <source>
        <dbReference type="SAM" id="Phobius"/>
    </source>
</evidence>
<dbReference type="InterPro" id="IPR003663">
    <property type="entry name" value="Sugar/inositol_transpt"/>
</dbReference>
<accession>A0A8J5N0R3</accession>
<feature type="transmembrane region" description="Helical" evidence="9">
    <location>
        <begin position="270"/>
        <end position="290"/>
    </location>
</feature>
<feature type="transmembrane region" description="Helical" evidence="9">
    <location>
        <begin position="75"/>
        <end position="95"/>
    </location>
</feature>